<dbReference type="Proteomes" id="UP000327118">
    <property type="component" value="Unassembled WGS sequence"/>
</dbReference>
<protein>
    <submittedName>
        <fullName evidence="2">Alpha/Beta hydrolase protein</fullName>
    </submittedName>
</protein>
<organism evidence="2 3">
    <name type="scientific">Aspergillus coremiiformis</name>
    <dbReference type="NCBI Taxonomy" id="138285"/>
    <lineage>
        <taxon>Eukaryota</taxon>
        <taxon>Fungi</taxon>
        <taxon>Dikarya</taxon>
        <taxon>Ascomycota</taxon>
        <taxon>Pezizomycotina</taxon>
        <taxon>Eurotiomycetes</taxon>
        <taxon>Eurotiomycetidae</taxon>
        <taxon>Eurotiales</taxon>
        <taxon>Aspergillaceae</taxon>
        <taxon>Aspergillus</taxon>
        <taxon>Aspergillus subgen. Circumdati</taxon>
    </lineage>
</organism>
<reference evidence="3" key="1">
    <citation type="submission" date="2019-04" db="EMBL/GenBank/DDBJ databases">
        <title>Friends and foes A comparative genomics studyof 23 Aspergillus species from section Flavi.</title>
        <authorList>
            <consortium name="DOE Joint Genome Institute"/>
            <person name="Kjaerbolling I."/>
            <person name="Vesth T."/>
            <person name="Frisvad J.C."/>
            <person name="Nybo J.L."/>
            <person name="Theobald S."/>
            <person name="Kildgaard S."/>
            <person name="Isbrandt T."/>
            <person name="Kuo A."/>
            <person name="Sato A."/>
            <person name="Lyhne E.K."/>
            <person name="Kogle M.E."/>
            <person name="Wiebenga A."/>
            <person name="Kun R.S."/>
            <person name="Lubbers R.J."/>
            <person name="Makela M.R."/>
            <person name="Barry K."/>
            <person name="Chovatia M."/>
            <person name="Clum A."/>
            <person name="Daum C."/>
            <person name="Haridas S."/>
            <person name="He G."/>
            <person name="LaButti K."/>
            <person name="Lipzen A."/>
            <person name="Mondo S."/>
            <person name="Riley R."/>
            <person name="Salamov A."/>
            <person name="Simmons B.A."/>
            <person name="Magnuson J.K."/>
            <person name="Henrissat B."/>
            <person name="Mortensen U.H."/>
            <person name="Larsen T.O."/>
            <person name="Devries R.P."/>
            <person name="Grigoriev I.V."/>
            <person name="Machida M."/>
            <person name="Baker S.E."/>
            <person name="Andersen M.R."/>
        </authorList>
    </citation>
    <scope>NUCLEOTIDE SEQUENCE [LARGE SCALE GENOMIC DNA]</scope>
    <source>
        <strain evidence="3">CBS 553.77</strain>
    </source>
</reference>
<accession>A0A5N6Z0Z6</accession>
<dbReference type="OrthoDB" id="408631at2759"/>
<dbReference type="Pfam" id="PF00135">
    <property type="entry name" value="COesterase"/>
    <property type="match status" value="1"/>
</dbReference>
<feature type="domain" description="Carboxylesterase type B" evidence="1">
    <location>
        <begin position="52"/>
        <end position="151"/>
    </location>
</feature>
<name>A0A5N6Z0Z6_9EURO</name>
<dbReference type="GO" id="GO:0016787">
    <property type="term" value="F:hydrolase activity"/>
    <property type="evidence" value="ECO:0007669"/>
    <property type="project" value="UniProtKB-KW"/>
</dbReference>
<evidence type="ECO:0000313" key="3">
    <source>
        <dbReference type="Proteomes" id="UP000327118"/>
    </source>
</evidence>
<gene>
    <name evidence="2" type="ORF">BDV28DRAFT_158823</name>
</gene>
<sequence>MLPSYWQYLRPVGDLRFTVPQPMNESVHDAKESSQHLYSIEYPMSEACLTEFWVHGGGFYMGSGSDERYIISAIVANSYRIGKLFVAVSLNPRLSAWDFLSSSDVISRGNTNLLVSGIKENIGVFNGDPDMVRIWGESAGAVSVGTHVTTYGGRDDGLFPYSIRPVVDNDLDGFVKAPILAGTNTEGTSFGLTAIDAPDHFCAYPTDGTSGFKLPPSTANRILDLYPDDPSQSIPEFLGAQRVSAKVADVPYLSGAAHFEGVAFVFNNITGLGYHYGKPFAGMHESYGHLRTLMASMWVSFIHDLDPNSGIKNEGVRWQSYGANQPVDLVFHANVTSYMEPDTWRKGGIDYINSIAKAYLAIATIIATNKYTTTDRKWKLGARRGKRI</sequence>
<proteinExistence type="predicted"/>
<keyword evidence="2" id="KW-0378">Hydrolase</keyword>
<dbReference type="PANTHER" id="PTHR11559">
    <property type="entry name" value="CARBOXYLESTERASE"/>
    <property type="match status" value="1"/>
</dbReference>
<dbReference type="InterPro" id="IPR050309">
    <property type="entry name" value="Type-B_Carboxylest/Lipase"/>
</dbReference>
<dbReference type="AlphaFoldDB" id="A0A5N6Z0Z6"/>
<evidence type="ECO:0000259" key="1">
    <source>
        <dbReference type="Pfam" id="PF00135"/>
    </source>
</evidence>
<dbReference type="EMBL" id="ML739175">
    <property type="protein sequence ID" value="KAE8351344.1"/>
    <property type="molecule type" value="Genomic_DNA"/>
</dbReference>
<evidence type="ECO:0000313" key="2">
    <source>
        <dbReference type="EMBL" id="KAE8351344.1"/>
    </source>
</evidence>
<keyword evidence="3" id="KW-1185">Reference proteome</keyword>
<dbReference type="SUPFAM" id="SSF53474">
    <property type="entry name" value="alpha/beta-Hydrolases"/>
    <property type="match status" value="1"/>
</dbReference>
<dbReference type="InterPro" id="IPR002018">
    <property type="entry name" value="CarbesteraseB"/>
</dbReference>
<dbReference type="Gene3D" id="3.40.50.1820">
    <property type="entry name" value="alpha/beta hydrolase"/>
    <property type="match status" value="2"/>
</dbReference>
<dbReference type="InterPro" id="IPR029058">
    <property type="entry name" value="AB_hydrolase_fold"/>
</dbReference>